<dbReference type="EMBL" id="JAQIZT010000002">
    <property type="protein sequence ID" value="KAJ7007173.1"/>
    <property type="molecule type" value="Genomic_DNA"/>
</dbReference>
<evidence type="ECO:0000313" key="2">
    <source>
        <dbReference type="Proteomes" id="UP001164929"/>
    </source>
</evidence>
<gene>
    <name evidence="1" type="ORF">NC653_006274</name>
</gene>
<accession>A0AAD6RE63</accession>
<proteinExistence type="predicted"/>
<organism evidence="1 2">
    <name type="scientific">Populus alba x Populus x berolinensis</name>
    <dbReference type="NCBI Taxonomy" id="444605"/>
    <lineage>
        <taxon>Eukaryota</taxon>
        <taxon>Viridiplantae</taxon>
        <taxon>Streptophyta</taxon>
        <taxon>Embryophyta</taxon>
        <taxon>Tracheophyta</taxon>
        <taxon>Spermatophyta</taxon>
        <taxon>Magnoliopsida</taxon>
        <taxon>eudicotyledons</taxon>
        <taxon>Gunneridae</taxon>
        <taxon>Pentapetalae</taxon>
        <taxon>rosids</taxon>
        <taxon>fabids</taxon>
        <taxon>Malpighiales</taxon>
        <taxon>Salicaceae</taxon>
        <taxon>Saliceae</taxon>
        <taxon>Populus</taxon>
    </lineage>
</organism>
<dbReference type="Proteomes" id="UP001164929">
    <property type="component" value="Chromosome 2"/>
</dbReference>
<dbReference type="AlphaFoldDB" id="A0AAD6RE63"/>
<comment type="caution">
    <text evidence="1">The sequence shown here is derived from an EMBL/GenBank/DDBJ whole genome shotgun (WGS) entry which is preliminary data.</text>
</comment>
<reference evidence="1" key="1">
    <citation type="journal article" date="2023" name="Mol. Ecol. Resour.">
        <title>Chromosome-level genome assembly of a triploid poplar Populus alba 'Berolinensis'.</title>
        <authorList>
            <person name="Chen S."/>
            <person name="Yu Y."/>
            <person name="Wang X."/>
            <person name="Wang S."/>
            <person name="Zhang T."/>
            <person name="Zhou Y."/>
            <person name="He R."/>
            <person name="Meng N."/>
            <person name="Wang Y."/>
            <person name="Liu W."/>
            <person name="Liu Z."/>
            <person name="Liu J."/>
            <person name="Guo Q."/>
            <person name="Huang H."/>
            <person name="Sederoff R.R."/>
            <person name="Wang G."/>
            <person name="Qu G."/>
            <person name="Chen S."/>
        </authorList>
    </citation>
    <scope>NUCLEOTIDE SEQUENCE</scope>
    <source>
        <strain evidence="1">SC-2020</strain>
    </source>
</reference>
<protein>
    <submittedName>
        <fullName evidence="1">Uncharacterized protein</fullName>
    </submittedName>
</protein>
<keyword evidence="2" id="KW-1185">Reference proteome</keyword>
<sequence>MVFVSVLSEFSFDWVILFTELCEKENKARQLLWRYRDNIGVRTWPLLLGPDAILNIKLLTEGRLLGLFEDTTNEAMPINPRVPSTCWQPAAMTVLFVERRGLQWTAVISVDTTNIMRPNTNQRLISEPRVFVEISISLIWFDIDLSQKVV</sequence>
<name>A0AAD6RE63_9ROSI</name>
<evidence type="ECO:0000313" key="1">
    <source>
        <dbReference type="EMBL" id="KAJ7007173.1"/>
    </source>
</evidence>